<feature type="transmembrane region" description="Helical" evidence="1">
    <location>
        <begin position="7"/>
        <end position="30"/>
    </location>
</feature>
<keyword evidence="1" id="KW-1133">Transmembrane helix</keyword>
<reference evidence="2 3" key="1">
    <citation type="submission" date="2016-10" db="EMBL/GenBank/DDBJ databases">
        <authorList>
            <person name="de Groot N.N."/>
        </authorList>
    </citation>
    <scope>NUCLEOTIDE SEQUENCE [LARGE SCALE GENOMIC DNA]</scope>
    <source>
        <strain>GEY</strain>
        <strain evidence="3">DSM 9560</strain>
    </source>
</reference>
<gene>
    <name evidence="2" type="ORF">SAMN04488541_1008109</name>
</gene>
<proteinExistence type="predicted"/>
<name>A0A1I2E1K1_9BACT</name>
<accession>A0A1I2E1K1</accession>
<keyword evidence="3" id="KW-1185">Reference proteome</keyword>
<dbReference type="RefSeq" id="WP_177217287.1">
    <property type="nucleotide sequence ID" value="NZ_FONY01000008.1"/>
</dbReference>
<dbReference type="STRING" id="1003.SAMN04488541_1008109"/>
<dbReference type="AlphaFoldDB" id="A0A1I2E1K1"/>
<keyword evidence="1" id="KW-0812">Transmembrane</keyword>
<dbReference type="Proteomes" id="UP000199513">
    <property type="component" value="Unassembled WGS sequence"/>
</dbReference>
<protein>
    <submittedName>
        <fullName evidence="2">Uncharacterized protein</fullName>
    </submittedName>
</protein>
<organism evidence="2 3">
    <name type="scientific">Thermoflexibacter ruber</name>
    <dbReference type="NCBI Taxonomy" id="1003"/>
    <lineage>
        <taxon>Bacteria</taxon>
        <taxon>Pseudomonadati</taxon>
        <taxon>Bacteroidota</taxon>
        <taxon>Cytophagia</taxon>
        <taxon>Cytophagales</taxon>
        <taxon>Thermoflexibacteraceae</taxon>
        <taxon>Thermoflexibacter</taxon>
    </lineage>
</organism>
<keyword evidence="1" id="KW-0472">Membrane</keyword>
<evidence type="ECO:0000313" key="2">
    <source>
        <dbReference type="EMBL" id="SFE86421.1"/>
    </source>
</evidence>
<feature type="transmembrane region" description="Helical" evidence="1">
    <location>
        <begin position="36"/>
        <end position="52"/>
    </location>
</feature>
<sequence length="56" mass="6175">MKIILSIIAAIGLGLTVIPAFLVFSGLMTLDSYKNLMVMGMLCWFVSVPFLLKKKP</sequence>
<evidence type="ECO:0000313" key="3">
    <source>
        <dbReference type="Proteomes" id="UP000199513"/>
    </source>
</evidence>
<evidence type="ECO:0000256" key="1">
    <source>
        <dbReference type="SAM" id="Phobius"/>
    </source>
</evidence>
<dbReference type="EMBL" id="FONY01000008">
    <property type="protein sequence ID" value="SFE86421.1"/>
    <property type="molecule type" value="Genomic_DNA"/>
</dbReference>